<feature type="transmembrane region" description="Helical" evidence="1">
    <location>
        <begin position="368"/>
        <end position="390"/>
    </location>
</feature>
<reference evidence="2 3" key="1">
    <citation type="journal article" date="2015" name="Nature">
        <title>rRNA introns, odd ribosomes, and small enigmatic genomes across a large radiation of phyla.</title>
        <authorList>
            <person name="Brown C.T."/>
            <person name="Hug L.A."/>
            <person name="Thomas B.C."/>
            <person name="Sharon I."/>
            <person name="Castelle C.J."/>
            <person name="Singh A."/>
            <person name="Wilkins M.J."/>
            <person name="Williams K.H."/>
            <person name="Banfield J.F."/>
        </authorList>
    </citation>
    <scope>NUCLEOTIDE SEQUENCE [LARGE SCALE GENOMIC DNA]</scope>
</reference>
<sequence>MRKILLVFLGVYWYLFPALASASGEFFVKQNVDYKFDSLGRSTVTLHISLTNKTANYYASRYELELVGENPQNVSGTLPVTTEPRSPDSTLVTVTIDKPAIGKDKVTEFWLKYQGRPAVRNGQVWEISLPKLANPAAVDEYTLNLIIPPAFGQPIYLSPPPASSEGNIYVFGKNELSQIGVAAAFGNFQTFSFKLKYKTAQPSQIALPSDTAYQRIFFDSISPPPDSVTADANGNWLASFQPGEIVVTGQAHVLTPSVSPGSWAQSWSSGLTPTPEVQVSYASYKEYPVRPAIFKWQPPLFILPFIPATFRLQITNPNSQAIYANPVTLPPYGSKILTARYTLTRPFDFSPKSITLINMTYNIPTTLFLPWQISLAVLISLTLITGSLYLQIKRFSRRLHHKH</sequence>
<evidence type="ECO:0000313" key="3">
    <source>
        <dbReference type="Proteomes" id="UP000034264"/>
    </source>
</evidence>
<protein>
    <submittedName>
        <fullName evidence="2">Uncharacterized protein</fullName>
    </submittedName>
</protein>
<dbReference type="EMBL" id="LCKS01000016">
    <property type="protein sequence ID" value="KKU01832.1"/>
    <property type="molecule type" value="Genomic_DNA"/>
</dbReference>
<dbReference type="Proteomes" id="UP000034264">
    <property type="component" value="Unassembled WGS sequence"/>
</dbReference>
<dbReference type="PATRIC" id="fig|1618366.3.peg.885"/>
<keyword evidence="1" id="KW-1133">Transmembrane helix</keyword>
<evidence type="ECO:0000313" key="2">
    <source>
        <dbReference type="EMBL" id="KKU01832.1"/>
    </source>
</evidence>
<comment type="caution">
    <text evidence="2">The sequence shown here is derived from an EMBL/GenBank/DDBJ whole genome shotgun (WGS) entry which is preliminary data.</text>
</comment>
<proteinExistence type="predicted"/>
<gene>
    <name evidence="2" type="ORF">UX05_C0016G0003</name>
</gene>
<keyword evidence="1" id="KW-0472">Membrane</keyword>
<evidence type="ECO:0000256" key="1">
    <source>
        <dbReference type="SAM" id="Phobius"/>
    </source>
</evidence>
<keyword evidence="1" id="KW-0812">Transmembrane</keyword>
<name>A0A0G1M184_9BACT</name>
<accession>A0A0G1M184</accession>
<dbReference type="AlphaFoldDB" id="A0A0G1M184"/>
<organism evidence="2 3">
    <name type="scientific">Candidatus Amesbacteria bacterium GW2011_GWC2_45_19</name>
    <dbReference type="NCBI Taxonomy" id="1618366"/>
    <lineage>
        <taxon>Bacteria</taxon>
        <taxon>Candidatus Amesiibacteriota</taxon>
    </lineage>
</organism>